<dbReference type="Gramene" id="evm.model.10.1806">
    <property type="protein sequence ID" value="cds.evm.model.10.1806"/>
    <property type="gene ID" value="evm.TU.10.1806"/>
</dbReference>
<proteinExistence type="predicted"/>
<evidence type="ECO:0000313" key="3">
    <source>
        <dbReference type="Proteomes" id="UP000596661"/>
    </source>
</evidence>
<feature type="region of interest" description="Disordered" evidence="1">
    <location>
        <begin position="99"/>
        <end position="150"/>
    </location>
</feature>
<evidence type="ECO:0000313" key="2">
    <source>
        <dbReference type="EnsemblPlants" id="cds.evm.model.10.1806"/>
    </source>
</evidence>
<evidence type="ECO:0000256" key="1">
    <source>
        <dbReference type="SAM" id="MobiDB-lite"/>
    </source>
</evidence>
<sequence>MVFSGQTATLDVSDFNVFRNMMAFLWQPEWGVNLFPENMEQLGGSASRNHGHDTNPIDLLSDRRPFRKENMGVNEEDMTLHVNNNGNFFVSTITTIIDSKRRRPDSSEGGNVGPQDNAIPDNFDDMEQDMVGLPKNGLLAGTGFQARPEL</sequence>
<reference evidence="2" key="1">
    <citation type="submission" date="2021-03" db="UniProtKB">
        <authorList>
            <consortium name="EnsemblPlants"/>
        </authorList>
    </citation>
    <scope>IDENTIFICATION</scope>
</reference>
<dbReference type="AlphaFoldDB" id="A0A803QKY8"/>
<protein>
    <submittedName>
        <fullName evidence="2">Uncharacterized protein</fullName>
    </submittedName>
</protein>
<accession>A0A803QKY8</accession>
<dbReference type="Proteomes" id="UP000596661">
    <property type="component" value="Unassembled WGS sequence"/>
</dbReference>
<organism evidence="2 3">
    <name type="scientific">Cannabis sativa</name>
    <name type="common">Hemp</name>
    <name type="synonym">Marijuana</name>
    <dbReference type="NCBI Taxonomy" id="3483"/>
    <lineage>
        <taxon>Eukaryota</taxon>
        <taxon>Viridiplantae</taxon>
        <taxon>Streptophyta</taxon>
        <taxon>Embryophyta</taxon>
        <taxon>Tracheophyta</taxon>
        <taxon>Spermatophyta</taxon>
        <taxon>Magnoliopsida</taxon>
        <taxon>eudicotyledons</taxon>
        <taxon>Gunneridae</taxon>
        <taxon>Pentapetalae</taxon>
        <taxon>rosids</taxon>
        <taxon>fabids</taxon>
        <taxon>Rosales</taxon>
        <taxon>Cannabaceae</taxon>
        <taxon>Cannabis</taxon>
    </lineage>
</organism>
<keyword evidence="3" id="KW-1185">Reference proteome</keyword>
<dbReference type="EnsemblPlants" id="evm.model.10.1806">
    <property type="protein sequence ID" value="cds.evm.model.10.1806"/>
    <property type="gene ID" value="evm.TU.10.1806"/>
</dbReference>
<dbReference type="EMBL" id="UZAU01000821">
    <property type="status" value="NOT_ANNOTATED_CDS"/>
    <property type="molecule type" value="Genomic_DNA"/>
</dbReference>
<name>A0A803QKY8_CANSA</name>